<evidence type="ECO:0000256" key="2">
    <source>
        <dbReference type="ARBA" id="ARBA00022964"/>
    </source>
</evidence>
<dbReference type="Gene3D" id="2.60.130.10">
    <property type="entry name" value="Aromatic compound dioxygenase"/>
    <property type="match status" value="1"/>
</dbReference>
<dbReference type="NCBIfam" id="TIGR02423">
    <property type="entry name" value="protocat_alph"/>
    <property type="match status" value="1"/>
</dbReference>
<dbReference type="EC" id="1.13.11.3" evidence="5"/>
<dbReference type="InterPro" id="IPR050770">
    <property type="entry name" value="Intradiol_RC_Dioxygenase"/>
</dbReference>
<accession>A0A852RH97</accession>
<keyword evidence="6" id="KW-1185">Reference proteome</keyword>
<evidence type="ECO:0000313" key="5">
    <source>
        <dbReference type="EMBL" id="NYD30525.1"/>
    </source>
</evidence>
<dbReference type="Pfam" id="PF00775">
    <property type="entry name" value="Dioxygenase_C"/>
    <property type="match status" value="1"/>
</dbReference>
<dbReference type="PANTHER" id="PTHR33711">
    <property type="entry name" value="DIOXYGENASE, PUTATIVE (AFU_ORTHOLOGUE AFUA_2G02910)-RELATED"/>
    <property type="match status" value="1"/>
</dbReference>
<dbReference type="InterPro" id="IPR012786">
    <property type="entry name" value="Protocat_dOase_a"/>
</dbReference>
<gene>
    <name evidence="5" type="ORF">BJ958_002071</name>
</gene>
<evidence type="ECO:0000256" key="1">
    <source>
        <dbReference type="ARBA" id="ARBA00007825"/>
    </source>
</evidence>
<organism evidence="5 6">
    <name type="scientific">Nocardioides kongjuensis</name>
    <dbReference type="NCBI Taxonomy" id="349522"/>
    <lineage>
        <taxon>Bacteria</taxon>
        <taxon>Bacillati</taxon>
        <taxon>Actinomycetota</taxon>
        <taxon>Actinomycetes</taxon>
        <taxon>Propionibacteriales</taxon>
        <taxon>Nocardioidaceae</taxon>
        <taxon>Nocardioides</taxon>
    </lineage>
</organism>
<dbReference type="SUPFAM" id="SSF49482">
    <property type="entry name" value="Aromatic compound dioxygenase"/>
    <property type="match status" value="1"/>
</dbReference>
<sequence>MSETLAPTPGQTIGPFFHDALPYGGDSFLVPAGSAGAVRLHGTVRDGNGAPVPDALVEIRQADPAGRAPLVEGSLRRDGRFTGWGRSATDASGRFAFTTVEPGRPADGHGAGGAAFFSVVVFARGLLDRLFTRAYLPGESDPFLAGLPADEARTLQAVREADGGLRFDIHLQGERETVFLRYPRHDG</sequence>
<evidence type="ECO:0000259" key="4">
    <source>
        <dbReference type="Pfam" id="PF00775"/>
    </source>
</evidence>
<comment type="similarity">
    <text evidence="1">Belongs to the intradiol ring-cleavage dioxygenase family.</text>
</comment>
<comment type="caution">
    <text evidence="5">The sequence shown here is derived from an EMBL/GenBank/DDBJ whole genome shotgun (WGS) entry which is preliminary data.</text>
</comment>
<protein>
    <submittedName>
        <fullName evidence="5">Protocatechuate 3,4-dioxygenase alpha subunit</fullName>
        <ecNumber evidence="5">1.13.11.3</ecNumber>
    </submittedName>
</protein>
<dbReference type="EMBL" id="JACCBF010000001">
    <property type="protein sequence ID" value="NYD30525.1"/>
    <property type="molecule type" value="Genomic_DNA"/>
</dbReference>
<dbReference type="AlphaFoldDB" id="A0A852RH97"/>
<dbReference type="Proteomes" id="UP000582231">
    <property type="component" value="Unassembled WGS sequence"/>
</dbReference>
<keyword evidence="2 5" id="KW-0223">Dioxygenase</keyword>
<evidence type="ECO:0000313" key="6">
    <source>
        <dbReference type="Proteomes" id="UP000582231"/>
    </source>
</evidence>
<keyword evidence="3 5" id="KW-0560">Oxidoreductase</keyword>
<reference evidence="5 6" key="1">
    <citation type="submission" date="2020-07" db="EMBL/GenBank/DDBJ databases">
        <title>Sequencing the genomes of 1000 actinobacteria strains.</title>
        <authorList>
            <person name="Klenk H.-P."/>
        </authorList>
    </citation>
    <scope>NUCLEOTIDE SEQUENCE [LARGE SCALE GENOMIC DNA]</scope>
    <source>
        <strain evidence="5 6">DSM 19082</strain>
    </source>
</reference>
<evidence type="ECO:0000256" key="3">
    <source>
        <dbReference type="ARBA" id="ARBA00023002"/>
    </source>
</evidence>
<dbReference type="InterPro" id="IPR015889">
    <property type="entry name" value="Intradiol_dOase_core"/>
</dbReference>
<dbReference type="RefSeq" id="WP_179726760.1">
    <property type="nucleotide sequence ID" value="NZ_BAABEF010000001.1"/>
</dbReference>
<feature type="domain" description="Intradiol ring-cleavage dioxygenases" evidence="4">
    <location>
        <begin position="38"/>
        <end position="112"/>
    </location>
</feature>
<dbReference type="GO" id="GO:0008199">
    <property type="term" value="F:ferric iron binding"/>
    <property type="evidence" value="ECO:0007669"/>
    <property type="project" value="InterPro"/>
</dbReference>
<name>A0A852RH97_9ACTN</name>
<dbReference type="InterPro" id="IPR000627">
    <property type="entry name" value="Intradiol_dOase_C"/>
</dbReference>
<dbReference type="GO" id="GO:0018578">
    <property type="term" value="F:protocatechuate 3,4-dioxygenase activity"/>
    <property type="evidence" value="ECO:0007669"/>
    <property type="project" value="UniProtKB-EC"/>
</dbReference>
<dbReference type="PANTHER" id="PTHR33711:SF9">
    <property type="entry name" value="PROTOCATECHUATE 3,4-DIOXYGENASE ALPHA CHAIN"/>
    <property type="match status" value="1"/>
</dbReference>
<proteinExistence type="inferred from homology"/>